<name>A0A5M6CE17_9TREE</name>
<evidence type="ECO:0000256" key="15">
    <source>
        <dbReference type="RuleBase" id="RU362081"/>
    </source>
</evidence>
<feature type="transmembrane region" description="Helical" evidence="15">
    <location>
        <begin position="513"/>
        <end position="533"/>
    </location>
</feature>
<evidence type="ECO:0000256" key="12">
    <source>
        <dbReference type="ARBA" id="ARBA00023008"/>
    </source>
</evidence>
<keyword evidence="13" id="KW-0406">Ion transport</keyword>
<evidence type="ECO:0000256" key="5">
    <source>
        <dbReference type="ARBA" id="ARBA00022723"/>
    </source>
</evidence>
<dbReference type="InterPro" id="IPR023214">
    <property type="entry name" value="HAD_sf"/>
</dbReference>
<keyword evidence="8 15" id="KW-0067">ATP-binding</keyword>
<dbReference type="GeneID" id="43585521"/>
<dbReference type="FunFam" id="3.30.70.100:FF:000001">
    <property type="entry name" value="ATPase copper transporting beta"/>
    <property type="match status" value="2"/>
</dbReference>
<evidence type="ECO:0000256" key="16">
    <source>
        <dbReference type="SAM" id="MobiDB-lite"/>
    </source>
</evidence>
<dbReference type="OrthoDB" id="432719at2759"/>
<keyword evidence="3" id="KW-0813">Transport</keyword>
<feature type="transmembrane region" description="Helical" evidence="15">
    <location>
        <begin position="1204"/>
        <end position="1223"/>
    </location>
</feature>
<dbReference type="GO" id="GO:0005507">
    <property type="term" value="F:copper ion binding"/>
    <property type="evidence" value="ECO:0007669"/>
    <property type="project" value="InterPro"/>
</dbReference>
<dbReference type="PROSITE" id="PS01047">
    <property type="entry name" value="HMA_1"/>
    <property type="match status" value="1"/>
</dbReference>
<keyword evidence="5 15" id="KW-0479">Metal-binding</keyword>
<dbReference type="CDD" id="cd00371">
    <property type="entry name" value="HMA"/>
    <property type="match status" value="3"/>
</dbReference>
<organism evidence="17 18">
    <name type="scientific">Kwoniella shandongensis</name>
    <dbReference type="NCBI Taxonomy" id="1734106"/>
    <lineage>
        <taxon>Eukaryota</taxon>
        <taxon>Fungi</taxon>
        <taxon>Dikarya</taxon>
        <taxon>Basidiomycota</taxon>
        <taxon>Agaricomycotina</taxon>
        <taxon>Tremellomycetes</taxon>
        <taxon>Tremellales</taxon>
        <taxon>Cryptococcaceae</taxon>
        <taxon>Kwoniella</taxon>
    </lineage>
</organism>
<feature type="compositionally biased region" description="Polar residues" evidence="16">
    <location>
        <begin position="187"/>
        <end position="199"/>
    </location>
</feature>
<evidence type="ECO:0000256" key="11">
    <source>
        <dbReference type="ARBA" id="ARBA00022989"/>
    </source>
</evidence>
<feature type="region of interest" description="Disordered" evidence="16">
    <location>
        <begin position="162"/>
        <end position="199"/>
    </location>
</feature>
<reference evidence="17" key="2">
    <citation type="submission" date="2024-01" db="EMBL/GenBank/DDBJ databases">
        <title>Comparative genomics of Cryptococcus and Kwoniella reveals pathogenesis evolution and contrasting modes of karyotype evolution via chromosome fusion or intercentromeric recombination.</title>
        <authorList>
            <person name="Coelho M.A."/>
            <person name="David-Palma M."/>
            <person name="Shea T."/>
            <person name="Bowers K."/>
            <person name="McGinley-Smith S."/>
            <person name="Mohammad A.W."/>
            <person name="Gnirke A."/>
            <person name="Yurkov A.M."/>
            <person name="Nowrousian M."/>
            <person name="Sun S."/>
            <person name="Cuomo C.A."/>
            <person name="Heitman J."/>
        </authorList>
    </citation>
    <scope>NUCLEOTIDE SEQUENCE</scope>
    <source>
        <strain evidence="17">CBS 12478</strain>
    </source>
</reference>
<feature type="transmembrane region" description="Helical" evidence="15">
    <location>
        <begin position="1235"/>
        <end position="1255"/>
    </location>
</feature>
<dbReference type="InterPro" id="IPR008250">
    <property type="entry name" value="ATPase_P-typ_transduc_dom_A_sf"/>
</dbReference>
<evidence type="ECO:0000256" key="8">
    <source>
        <dbReference type="ARBA" id="ARBA00022840"/>
    </source>
</evidence>
<dbReference type="SFLD" id="SFLDS00003">
    <property type="entry name" value="Haloacid_Dehalogenase"/>
    <property type="match status" value="1"/>
</dbReference>
<keyword evidence="11 15" id="KW-1133">Transmembrane helix</keyword>
<dbReference type="InterPro" id="IPR006122">
    <property type="entry name" value="HMA_Cu_ion-bd"/>
</dbReference>
<dbReference type="PROSITE" id="PS00154">
    <property type="entry name" value="ATPASE_E1_E2"/>
    <property type="match status" value="1"/>
</dbReference>
<dbReference type="InterPro" id="IPR027256">
    <property type="entry name" value="P-typ_ATPase_IB"/>
</dbReference>
<feature type="transmembrane region" description="Helical" evidence="15">
    <location>
        <begin position="804"/>
        <end position="826"/>
    </location>
</feature>
<dbReference type="Proteomes" id="UP000322225">
    <property type="component" value="Chromosome 5"/>
</dbReference>
<evidence type="ECO:0000256" key="7">
    <source>
        <dbReference type="ARBA" id="ARBA00022741"/>
    </source>
</evidence>
<dbReference type="Pfam" id="PF00702">
    <property type="entry name" value="Hydrolase"/>
    <property type="match status" value="1"/>
</dbReference>
<reference evidence="17" key="1">
    <citation type="submission" date="2017-08" db="EMBL/GenBank/DDBJ databases">
        <authorList>
            <person name="Cuomo C."/>
            <person name="Billmyre B."/>
            <person name="Heitman J."/>
        </authorList>
    </citation>
    <scope>NUCLEOTIDE SEQUENCE</scope>
    <source>
        <strain evidence="17">CBS 12478</strain>
    </source>
</reference>
<dbReference type="EMBL" id="CP144055">
    <property type="protein sequence ID" value="WWD18579.1"/>
    <property type="molecule type" value="Genomic_DNA"/>
</dbReference>
<dbReference type="InterPro" id="IPR017969">
    <property type="entry name" value="Heavy-metal-associated_CS"/>
</dbReference>
<dbReference type="Pfam" id="PF00403">
    <property type="entry name" value="HMA"/>
    <property type="match status" value="2"/>
</dbReference>
<dbReference type="PANTHER" id="PTHR43520">
    <property type="entry name" value="ATP7, ISOFORM B"/>
    <property type="match status" value="1"/>
</dbReference>
<dbReference type="GO" id="GO:0043682">
    <property type="term" value="F:P-type divalent copper transporter activity"/>
    <property type="evidence" value="ECO:0007669"/>
    <property type="project" value="TreeGrafter"/>
</dbReference>
<dbReference type="InterPro" id="IPR001757">
    <property type="entry name" value="P_typ_ATPase"/>
</dbReference>
<gene>
    <name evidence="17" type="ORF">CI109_103032</name>
</gene>
<keyword evidence="14 15" id="KW-0472">Membrane</keyword>
<keyword evidence="4 15" id="KW-0812">Transmembrane</keyword>
<dbReference type="NCBIfam" id="TIGR01525">
    <property type="entry name" value="ATPase-IB_hvy"/>
    <property type="match status" value="1"/>
</dbReference>
<keyword evidence="12" id="KW-0186">Copper</keyword>
<keyword evidence="18" id="KW-1185">Reference proteome</keyword>
<dbReference type="PRINTS" id="PR00119">
    <property type="entry name" value="CATATPASE"/>
</dbReference>
<dbReference type="SFLD" id="SFLDF00027">
    <property type="entry name" value="p-type_atpase"/>
    <property type="match status" value="1"/>
</dbReference>
<evidence type="ECO:0000256" key="9">
    <source>
        <dbReference type="ARBA" id="ARBA00022842"/>
    </source>
</evidence>
<dbReference type="Gene3D" id="2.70.150.10">
    <property type="entry name" value="Calcium-transporting ATPase, cytoplasmic transduction domain A"/>
    <property type="match status" value="1"/>
</dbReference>
<keyword evidence="10" id="KW-1278">Translocase</keyword>
<dbReference type="SUPFAM" id="SSF81653">
    <property type="entry name" value="Calcium ATPase, transduction domain A"/>
    <property type="match status" value="1"/>
</dbReference>
<sequence>MELSTLPTSLPTITLLIENMHCTSCCEAINYLLSHFPSVKGVTTSLLLRTVTFTVDTSESTSTSPTTVRKVLKDVTETLTNEGGFVVVAESANGNGTVLPSTNERRFRRTGSGAKNDNYDEQEGWLSKLALLSKRGREKQMLRNRRKKHLEHCEECKEQLRQQTLQPNGQHVAPTSLSSDEAPLDSPSHSPISGANPMTQNSFSPIISDDAIVKTTLSIEGMTCASCTSSITSALKSEPTVIEININLLSSSGMIRHQASLSPSDLVSLVEDVGFDVQVISSIPETSVPNTAKVGGLYKSVFSIGGMTCASCSNSITTVLQDVKGVENVHVDLLGNRATIIHNSDITTDEIKTTIEDAGFDADLSLTEPVKATQTVTDQPKSRTVQILVEGLFCNECVKKINDHLSTLPLISYKAISLHSPVITVEYVPHQPLTIRQILVSLSDLAEEFDSEVVKTQSLNERSQKIQKKEVRILASHCLVAIIFAIPTFVIAIVGMILVRGSSSLKMSLMRPVWGAANLGTIILWPLATVVQFGVGRLFYERAFASMWPHLRALLPSFLRRKSTRRIAPRPLTWRTLFSFGSMDLLVVLSTTVSYFASIAMLILDVQNQPDKESVGTYFDSCVFLIMFILVGRSLEAYAKSKTTDAVSLLGTLRPDTALLLGERENTDISRVVSMSSAWTDMDSDDVKGQTETPTTTQRPVRPVPVSHLEIGDTILIQPGSLPPTDGTILTGETTFDESSLTGESKPIHKSSGDLIFTGTVNKTSAITVRVDRLAGDTMLEKIISAVSDASSRKAPLEKLAERLTGVFVPIIVYLSLVVLAVWLPLSLTGVVDTRGKGGGAVFFALEFAIATLVVACPCGIGLAVPCANAVGNGIAAKAGILASGGGEAFLAATKVDRVVFDKTGTLTEGKSLVTDALWISTSASVSDGDVELVKRGVEEVERGSTHPLAVGLIEHLEKRPRDSEDVSMEIVTSTEVAGRGLKAQVKIGERALNLLIGNVALMEYHNVELDITAKDAVTKWSAEAKSVILVASRVVAPKAEQQQSTSSSTAEVDMDAAYTLKALFSLSDPPRPTSAALIASLRERGMKVSMLSGDNETTAKAVGKMIGLDGEGEVRGGVGPEGKAEVIRVFQGDEGKKEVVMFVGDGLNDSVALAAADVSVAMGHGSQATLASADFILLSSSLPTLLTLLAISKKVINRQRLNLLWALLFNVICLPFAAGVFYAAGGKGIRLSPVWSAVLMALSSVSVVMSSLAMRWGL</sequence>
<dbReference type="NCBIfam" id="TIGR01494">
    <property type="entry name" value="ATPase_P-type"/>
    <property type="match status" value="2"/>
</dbReference>
<dbReference type="SUPFAM" id="SSF81665">
    <property type="entry name" value="Calcium ATPase, transmembrane domain M"/>
    <property type="match status" value="1"/>
</dbReference>
<feature type="transmembrane region" description="Helical" evidence="15">
    <location>
        <begin position="580"/>
        <end position="603"/>
    </location>
</feature>
<dbReference type="PANTHER" id="PTHR43520:SF32">
    <property type="entry name" value="COPPER RESISTANCE P-TYPE ATPASE (EUROFUNG)"/>
    <property type="match status" value="1"/>
</dbReference>
<evidence type="ECO:0000256" key="6">
    <source>
        <dbReference type="ARBA" id="ARBA00022737"/>
    </source>
</evidence>
<dbReference type="GO" id="GO:0016887">
    <property type="term" value="F:ATP hydrolysis activity"/>
    <property type="evidence" value="ECO:0007669"/>
    <property type="project" value="InterPro"/>
</dbReference>
<keyword evidence="9" id="KW-0460">Magnesium</keyword>
<dbReference type="Gene3D" id="3.30.70.100">
    <property type="match status" value="4"/>
</dbReference>
<comment type="similarity">
    <text evidence="2 15">Belongs to the cation transport ATPase (P-type) (TC 3.A.3) family. Type IB subfamily.</text>
</comment>
<keyword evidence="7 15" id="KW-0547">Nucleotide-binding</keyword>
<evidence type="ECO:0000256" key="10">
    <source>
        <dbReference type="ARBA" id="ARBA00022967"/>
    </source>
</evidence>
<dbReference type="Gene3D" id="3.40.50.1000">
    <property type="entry name" value="HAD superfamily/HAD-like"/>
    <property type="match status" value="1"/>
</dbReference>
<dbReference type="RefSeq" id="XP_031864307.1">
    <property type="nucleotide sequence ID" value="XM_032001417.1"/>
</dbReference>
<dbReference type="Gene3D" id="3.40.1110.10">
    <property type="entry name" value="Calcium-transporting ATPase, cytoplasmic domain N"/>
    <property type="match status" value="1"/>
</dbReference>
<dbReference type="AlphaFoldDB" id="A0A5M6CE17"/>
<evidence type="ECO:0000313" key="18">
    <source>
        <dbReference type="Proteomes" id="UP000322225"/>
    </source>
</evidence>
<keyword evidence="6" id="KW-0677">Repeat</keyword>
<evidence type="ECO:0000256" key="1">
    <source>
        <dbReference type="ARBA" id="ARBA00004127"/>
    </source>
</evidence>
<evidence type="ECO:0000256" key="13">
    <source>
        <dbReference type="ARBA" id="ARBA00023065"/>
    </source>
</evidence>
<comment type="subcellular location">
    <subcellularLocation>
        <location evidence="1">Endomembrane system</location>
        <topology evidence="1">Multi-pass membrane protein</topology>
    </subcellularLocation>
    <subcellularLocation>
        <location evidence="15">Membrane</location>
    </subcellularLocation>
</comment>
<dbReference type="PROSITE" id="PS01229">
    <property type="entry name" value="COF_2"/>
    <property type="match status" value="1"/>
</dbReference>
<dbReference type="PROSITE" id="PS50846">
    <property type="entry name" value="HMA_2"/>
    <property type="match status" value="3"/>
</dbReference>
<feature type="compositionally biased region" description="Low complexity" evidence="16">
    <location>
        <begin position="690"/>
        <end position="701"/>
    </location>
</feature>
<protein>
    <submittedName>
        <fullName evidence="17">Uncharacterized protein</fullName>
    </submittedName>
</protein>
<feature type="transmembrane region" description="Helical" evidence="15">
    <location>
        <begin position="479"/>
        <end position="501"/>
    </location>
</feature>
<dbReference type="GO" id="GO:0016020">
    <property type="term" value="C:membrane"/>
    <property type="evidence" value="ECO:0007669"/>
    <property type="project" value="UniProtKB-SubCell"/>
</dbReference>
<feature type="compositionally biased region" description="Polar residues" evidence="16">
    <location>
        <begin position="162"/>
        <end position="179"/>
    </location>
</feature>
<dbReference type="GO" id="GO:0055070">
    <property type="term" value="P:copper ion homeostasis"/>
    <property type="evidence" value="ECO:0007669"/>
    <property type="project" value="TreeGrafter"/>
</dbReference>
<dbReference type="InterPro" id="IPR018303">
    <property type="entry name" value="ATPase_P-typ_P_site"/>
</dbReference>
<evidence type="ECO:0000256" key="2">
    <source>
        <dbReference type="ARBA" id="ARBA00006024"/>
    </source>
</evidence>
<dbReference type="InterPro" id="IPR036412">
    <property type="entry name" value="HAD-like_sf"/>
</dbReference>
<dbReference type="KEGG" id="ksn:43585521"/>
<dbReference type="InterPro" id="IPR036163">
    <property type="entry name" value="HMA_dom_sf"/>
</dbReference>
<accession>A0A5M6CE17</accession>
<dbReference type="NCBIfam" id="TIGR00003">
    <property type="entry name" value="copper ion binding protein"/>
    <property type="match status" value="1"/>
</dbReference>
<evidence type="ECO:0000313" key="17">
    <source>
        <dbReference type="EMBL" id="WWD18579.1"/>
    </source>
</evidence>
<dbReference type="SUPFAM" id="SSF81660">
    <property type="entry name" value="Metal cation-transporting ATPase, ATP-binding domain N"/>
    <property type="match status" value="1"/>
</dbReference>
<evidence type="ECO:0000256" key="4">
    <source>
        <dbReference type="ARBA" id="ARBA00022692"/>
    </source>
</evidence>
<feature type="region of interest" description="Disordered" evidence="16">
    <location>
        <begin position="682"/>
        <end position="701"/>
    </location>
</feature>
<dbReference type="GO" id="GO:0005524">
    <property type="term" value="F:ATP binding"/>
    <property type="evidence" value="ECO:0007669"/>
    <property type="project" value="UniProtKB-UniRule"/>
</dbReference>
<evidence type="ECO:0000256" key="3">
    <source>
        <dbReference type="ARBA" id="ARBA00022448"/>
    </source>
</evidence>
<evidence type="ECO:0000256" key="14">
    <source>
        <dbReference type="ARBA" id="ARBA00023136"/>
    </source>
</evidence>
<dbReference type="InterPro" id="IPR023299">
    <property type="entry name" value="ATPase_P-typ_cyto_dom_N"/>
</dbReference>
<dbReference type="InterPro" id="IPR044492">
    <property type="entry name" value="P_typ_ATPase_HD_dom"/>
</dbReference>
<feature type="transmembrane region" description="Helical" evidence="15">
    <location>
        <begin position="615"/>
        <end position="632"/>
    </location>
</feature>
<dbReference type="SFLD" id="SFLDG00002">
    <property type="entry name" value="C1.7:_P-type_atpase_like"/>
    <property type="match status" value="1"/>
</dbReference>
<dbReference type="InterPro" id="IPR023298">
    <property type="entry name" value="ATPase_P-typ_TM_dom_sf"/>
</dbReference>
<dbReference type="SUPFAM" id="SSF56784">
    <property type="entry name" value="HAD-like"/>
    <property type="match status" value="1"/>
</dbReference>
<dbReference type="SUPFAM" id="SSF55008">
    <property type="entry name" value="HMA, heavy metal-associated domain"/>
    <property type="match status" value="4"/>
</dbReference>
<dbReference type="Pfam" id="PF00122">
    <property type="entry name" value="E1-E2_ATPase"/>
    <property type="match status" value="1"/>
</dbReference>
<proteinExistence type="inferred from homology"/>
<dbReference type="InterPro" id="IPR059000">
    <property type="entry name" value="ATPase_P-type_domA"/>
</dbReference>
<dbReference type="InterPro" id="IPR006121">
    <property type="entry name" value="HMA_dom"/>
</dbReference>